<dbReference type="PANTHER" id="PTHR15341">
    <property type="entry name" value="SUN-COR STEROID HORMONE RECEPTOR CO-REPRESSOR"/>
    <property type="match status" value="1"/>
</dbReference>
<feature type="compositionally biased region" description="Acidic residues" evidence="7">
    <location>
        <begin position="194"/>
        <end position="206"/>
    </location>
</feature>
<feature type="region of interest" description="Disordered" evidence="7">
    <location>
        <begin position="244"/>
        <end position="300"/>
    </location>
</feature>
<dbReference type="PANTHER" id="PTHR15341:SF3">
    <property type="entry name" value="NUCLEAR NUCLEIC ACID-BINDING PROTEIN C1D"/>
    <property type="match status" value="1"/>
</dbReference>
<dbReference type="Proteomes" id="UP001447188">
    <property type="component" value="Unassembled WGS sequence"/>
</dbReference>
<evidence type="ECO:0000256" key="2">
    <source>
        <dbReference type="ARBA" id="ARBA00009154"/>
    </source>
</evidence>
<keyword evidence="4 6" id="KW-0694">RNA-binding</keyword>
<dbReference type="InterPro" id="IPR011082">
    <property type="entry name" value="Exosome-assoc_fac/DNA_repair"/>
</dbReference>
<gene>
    <name evidence="8" type="ORF">Q9L58_005940</name>
</gene>
<dbReference type="InterPro" id="IPR007146">
    <property type="entry name" value="Sas10/Utp3/C1D"/>
</dbReference>
<evidence type="ECO:0000256" key="1">
    <source>
        <dbReference type="ARBA" id="ARBA00004123"/>
    </source>
</evidence>
<feature type="compositionally biased region" description="Basic and acidic residues" evidence="7">
    <location>
        <begin position="213"/>
        <end position="223"/>
    </location>
</feature>
<keyword evidence="9" id="KW-1185">Reference proteome</keyword>
<evidence type="ECO:0000256" key="7">
    <source>
        <dbReference type="SAM" id="MobiDB-lite"/>
    </source>
</evidence>
<accession>A0ABR3GGQ0</accession>
<evidence type="ECO:0000256" key="6">
    <source>
        <dbReference type="RuleBase" id="RU368003"/>
    </source>
</evidence>
<organism evidence="8 9">
    <name type="scientific">Discina gigas</name>
    <dbReference type="NCBI Taxonomy" id="1032678"/>
    <lineage>
        <taxon>Eukaryota</taxon>
        <taxon>Fungi</taxon>
        <taxon>Dikarya</taxon>
        <taxon>Ascomycota</taxon>
        <taxon>Pezizomycotina</taxon>
        <taxon>Pezizomycetes</taxon>
        <taxon>Pezizales</taxon>
        <taxon>Discinaceae</taxon>
        <taxon>Discina</taxon>
    </lineage>
</organism>
<sequence>MNASQVMDLVNLLDDQVDDIEDALAPLLKSSLQDIAAKLPVVDKARLYVLTTYAIDSLLFSYLRLNGVNAREHPVMRELERIKQYVKKINEAQGAVTEVKREVTLNKAVAARFIKHDLAGNDQWDRERAAEKIREKAAAHSKFEELSRKIEKRKAAEEVEEEEEAGAGAGAEEKQDSGSESDEENLKDKYKDDEILEIIDTEDTKDEETPAIIDKDTLEEKRAKNEEQVNRILNTFKSHGVASTVKRKLPEDGPEEYNKRKKLVKKAKKELRAAENASKSSHKGEGVYKKGKKGHRKPAK</sequence>
<feature type="region of interest" description="Disordered" evidence="7">
    <location>
        <begin position="152"/>
        <end position="223"/>
    </location>
</feature>
<feature type="compositionally biased region" description="Basic residues" evidence="7">
    <location>
        <begin position="259"/>
        <end position="269"/>
    </location>
</feature>
<evidence type="ECO:0000313" key="8">
    <source>
        <dbReference type="EMBL" id="KAL0635119.1"/>
    </source>
</evidence>
<evidence type="ECO:0000256" key="5">
    <source>
        <dbReference type="ARBA" id="ARBA00023242"/>
    </source>
</evidence>
<proteinExistence type="inferred from homology"/>
<keyword evidence="5 6" id="KW-0539">Nucleus</keyword>
<reference evidence="8 9" key="1">
    <citation type="submission" date="2024-02" db="EMBL/GenBank/DDBJ databases">
        <title>Discinaceae phylogenomics.</title>
        <authorList>
            <person name="Dirks A.C."/>
            <person name="James T.Y."/>
        </authorList>
    </citation>
    <scope>NUCLEOTIDE SEQUENCE [LARGE SCALE GENOMIC DNA]</scope>
    <source>
        <strain evidence="8 9">ACD0624</strain>
    </source>
</reference>
<comment type="subcellular location">
    <subcellularLocation>
        <location evidence="1 6">Nucleus</location>
    </subcellularLocation>
</comment>
<dbReference type="Pfam" id="PF04000">
    <property type="entry name" value="Sas10_Utp3"/>
    <property type="match status" value="1"/>
</dbReference>
<comment type="function">
    <text evidence="6">Required for exosome-dependent processing of pre-rRNA and small nucleolar RNA (snRNA) precursors. Involved in processing of 35S pre-rRNA at the A0, A1 and A2 sites.</text>
</comment>
<feature type="compositionally biased region" description="Basic and acidic residues" evidence="7">
    <location>
        <begin position="184"/>
        <end position="193"/>
    </location>
</feature>
<protein>
    <recommendedName>
        <fullName evidence="6">Exosome complex protein</fullName>
    </recommendedName>
</protein>
<feature type="compositionally biased region" description="Basic residues" evidence="7">
    <location>
        <begin position="289"/>
        <end position="300"/>
    </location>
</feature>
<name>A0ABR3GGQ0_9PEZI</name>
<evidence type="ECO:0000256" key="4">
    <source>
        <dbReference type="ARBA" id="ARBA00022884"/>
    </source>
</evidence>
<evidence type="ECO:0000256" key="3">
    <source>
        <dbReference type="ARBA" id="ARBA00022552"/>
    </source>
</evidence>
<comment type="similarity">
    <text evidence="2 6">Belongs to the C1D family.</text>
</comment>
<keyword evidence="3 6" id="KW-0698">rRNA processing</keyword>
<comment type="caution">
    <text evidence="8">The sequence shown here is derived from an EMBL/GenBank/DDBJ whole genome shotgun (WGS) entry which is preliminary data.</text>
</comment>
<dbReference type="EMBL" id="JBBBZM010000077">
    <property type="protein sequence ID" value="KAL0635119.1"/>
    <property type="molecule type" value="Genomic_DNA"/>
</dbReference>
<evidence type="ECO:0000313" key="9">
    <source>
        <dbReference type="Proteomes" id="UP001447188"/>
    </source>
</evidence>